<name>A0ABW4H404_9LACO</name>
<dbReference type="NCBIfam" id="TIGR04145">
    <property type="entry name" value="Firmicu_CTERM"/>
    <property type="match status" value="1"/>
</dbReference>
<evidence type="ECO:0000313" key="4">
    <source>
        <dbReference type="Proteomes" id="UP001597195"/>
    </source>
</evidence>
<keyword evidence="1" id="KW-0812">Transmembrane</keyword>
<keyword evidence="4" id="KW-1185">Reference proteome</keyword>
<feature type="chain" id="PRO_5046008158" evidence="2">
    <location>
        <begin position="27"/>
        <end position="212"/>
    </location>
</feature>
<keyword evidence="2" id="KW-0732">Signal</keyword>
<dbReference type="Proteomes" id="UP001597195">
    <property type="component" value="Unassembled WGS sequence"/>
</dbReference>
<evidence type="ECO:0000313" key="3">
    <source>
        <dbReference type="EMBL" id="MFD1549447.1"/>
    </source>
</evidence>
<proteinExistence type="predicted"/>
<dbReference type="InterPro" id="IPR026409">
    <property type="entry name" value="Firmicu_CTERM"/>
</dbReference>
<dbReference type="EMBL" id="JBHTOM010000008">
    <property type="protein sequence ID" value="MFD1549447.1"/>
    <property type="molecule type" value="Genomic_DNA"/>
</dbReference>
<keyword evidence="1" id="KW-1133">Transmembrane helix</keyword>
<reference evidence="4" key="1">
    <citation type="journal article" date="2019" name="Int. J. Syst. Evol. Microbiol.">
        <title>The Global Catalogue of Microorganisms (GCM) 10K type strain sequencing project: providing services to taxonomists for standard genome sequencing and annotation.</title>
        <authorList>
            <consortium name="The Broad Institute Genomics Platform"/>
            <consortium name="The Broad Institute Genome Sequencing Center for Infectious Disease"/>
            <person name="Wu L."/>
            <person name="Ma J."/>
        </authorList>
    </citation>
    <scope>NUCLEOTIDE SEQUENCE [LARGE SCALE GENOMIC DNA]</scope>
    <source>
        <strain evidence="4">CCM 8906</strain>
    </source>
</reference>
<evidence type="ECO:0000256" key="2">
    <source>
        <dbReference type="SAM" id="SignalP"/>
    </source>
</evidence>
<feature type="signal peptide" evidence="2">
    <location>
        <begin position="1"/>
        <end position="26"/>
    </location>
</feature>
<organism evidence="3 4">
    <name type="scientific">Levilactobacillus fuyuanensis</name>
    <dbReference type="NCBI Taxonomy" id="2486022"/>
    <lineage>
        <taxon>Bacteria</taxon>
        <taxon>Bacillati</taxon>
        <taxon>Bacillota</taxon>
        <taxon>Bacilli</taxon>
        <taxon>Lactobacillales</taxon>
        <taxon>Lactobacillaceae</taxon>
        <taxon>Levilactobacillus</taxon>
    </lineage>
</organism>
<keyword evidence="1" id="KW-0472">Membrane</keyword>
<comment type="caution">
    <text evidence="3">The sequence shown here is derived from an EMBL/GenBank/DDBJ whole genome shotgun (WGS) entry which is preliminary data.</text>
</comment>
<sequence>MRKAFWILLTCVSLVWIGSAATTARAATTSSKLNISIDGDFSDWSDKPMTNLDGDAKASLVADDSTVYFYMNTNPNDNKHGFVSLPSSYSLKVGDKTISIALSKAKGLGAGKAKAVTVSANGRTISSAQAMISRPKDSHGNYEIVEMSLPLSDLGVVATSSQNISMTSSDATFGGATLTTTGGSTGGVILVAAGFGIAVVGVVKVARRRKVA</sequence>
<protein>
    <submittedName>
        <fullName evidence="3">Firmicu-CTERM sorting domain-containing protein</fullName>
    </submittedName>
</protein>
<feature type="transmembrane region" description="Helical" evidence="1">
    <location>
        <begin position="187"/>
        <end position="206"/>
    </location>
</feature>
<evidence type="ECO:0000256" key="1">
    <source>
        <dbReference type="SAM" id="Phobius"/>
    </source>
</evidence>
<gene>
    <name evidence="3" type="ORF">ACFQ5T_07030</name>
</gene>
<accession>A0ABW4H404</accession>
<dbReference type="RefSeq" id="WP_125701034.1">
    <property type="nucleotide sequence ID" value="NZ_JBHTOM010000008.1"/>
</dbReference>